<gene>
    <name evidence="4" type="ORF">GGG17_04695</name>
</gene>
<evidence type="ECO:0000256" key="1">
    <source>
        <dbReference type="ARBA" id="ARBA00010990"/>
    </source>
</evidence>
<accession>A0A6I3IMT2</accession>
<comment type="similarity">
    <text evidence="1">Belongs to the P-Pant transferase superfamily. Gsp/Sfp/HetI/AcpT family.</text>
</comment>
<dbReference type="PANTHER" id="PTHR12215:SF10">
    <property type="entry name" value="L-AMINOADIPATE-SEMIALDEHYDE DEHYDROGENASE-PHOSPHOPANTETHEINYL TRANSFERASE"/>
    <property type="match status" value="1"/>
</dbReference>
<reference evidence="4 5" key="1">
    <citation type="submission" date="2019-11" db="EMBL/GenBank/DDBJ databases">
        <title>Whole genome sequencing identifies a novel species of the genus Arsenicicoccus isolated from human blood.</title>
        <authorList>
            <person name="Jeong J.H."/>
            <person name="Kweon O.J."/>
            <person name="Kim H.R."/>
            <person name="Kim T.-H."/>
            <person name="Ha S.-M."/>
            <person name="Lee M.-K."/>
        </authorList>
    </citation>
    <scope>NUCLEOTIDE SEQUENCE [LARGE SCALE GENOMIC DNA]</scope>
    <source>
        <strain evidence="4 5">MKL-02</strain>
    </source>
</reference>
<organism evidence="4 5">
    <name type="scientific">Arsenicicoccus cauae</name>
    <dbReference type="NCBI Taxonomy" id="2663847"/>
    <lineage>
        <taxon>Bacteria</taxon>
        <taxon>Bacillati</taxon>
        <taxon>Actinomycetota</taxon>
        <taxon>Actinomycetes</taxon>
        <taxon>Micrococcales</taxon>
        <taxon>Intrasporangiaceae</taxon>
        <taxon>Arsenicicoccus</taxon>
    </lineage>
</organism>
<name>A0A6I3IMT2_9MICO</name>
<sequence>MITGDVEVHLAHVVDTPALRGLLDDDELRRLDGLHRPADRARLVASHALLRLALAARCGLDALDVVLERRCPTCGSAEHGKVAAPDLDQHVSLGHAGDLVVVALSPSAPVGVDVEVESACGFEGFAAVSLHPVEVEELAEVPERDADWARATWWVRKEATLKATGHGMTIDPTTVRVTPPTEEPALLAWPESPSPAVHLADLRVAGSYAAAVALHDVDDRVAAIDVTQLDGDELLRVD</sequence>
<dbReference type="GO" id="GO:0005829">
    <property type="term" value="C:cytosol"/>
    <property type="evidence" value="ECO:0007669"/>
    <property type="project" value="TreeGrafter"/>
</dbReference>
<keyword evidence="5" id="KW-1185">Reference proteome</keyword>
<keyword evidence="2 4" id="KW-0808">Transferase</keyword>
<dbReference type="InterPro" id="IPR037143">
    <property type="entry name" value="4-PPantetheinyl_Trfase_dom_sf"/>
</dbReference>
<dbReference type="GO" id="GO:0000287">
    <property type="term" value="F:magnesium ion binding"/>
    <property type="evidence" value="ECO:0007669"/>
    <property type="project" value="InterPro"/>
</dbReference>
<dbReference type="GO" id="GO:0019878">
    <property type="term" value="P:lysine biosynthetic process via aminoadipic acid"/>
    <property type="evidence" value="ECO:0007669"/>
    <property type="project" value="TreeGrafter"/>
</dbReference>
<evidence type="ECO:0000313" key="4">
    <source>
        <dbReference type="EMBL" id="MTB71280.1"/>
    </source>
</evidence>
<protein>
    <submittedName>
        <fullName evidence="4">4'-phosphopantetheinyl transferase superfamily protein</fullName>
    </submittedName>
</protein>
<dbReference type="InterPro" id="IPR008278">
    <property type="entry name" value="4-PPantetheinyl_Trfase_dom"/>
</dbReference>
<dbReference type="AlphaFoldDB" id="A0A6I3IMT2"/>
<dbReference type="Gene3D" id="3.90.470.20">
    <property type="entry name" value="4'-phosphopantetheinyl transferase domain"/>
    <property type="match status" value="2"/>
</dbReference>
<dbReference type="RefSeq" id="WP_154592615.1">
    <property type="nucleotide sequence ID" value="NZ_WLVL01000018.1"/>
</dbReference>
<dbReference type="Proteomes" id="UP000431092">
    <property type="component" value="Unassembled WGS sequence"/>
</dbReference>
<dbReference type="PANTHER" id="PTHR12215">
    <property type="entry name" value="PHOSPHOPANTETHEINE TRANSFERASE"/>
    <property type="match status" value="1"/>
</dbReference>
<evidence type="ECO:0000256" key="2">
    <source>
        <dbReference type="ARBA" id="ARBA00022679"/>
    </source>
</evidence>
<evidence type="ECO:0000313" key="5">
    <source>
        <dbReference type="Proteomes" id="UP000431092"/>
    </source>
</evidence>
<feature type="domain" description="4'-phosphopantetheinyl transferase" evidence="3">
    <location>
        <begin position="109"/>
        <end position="213"/>
    </location>
</feature>
<proteinExistence type="inferred from homology"/>
<dbReference type="EMBL" id="WLVL01000018">
    <property type="protein sequence ID" value="MTB71280.1"/>
    <property type="molecule type" value="Genomic_DNA"/>
</dbReference>
<dbReference type="InterPro" id="IPR050559">
    <property type="entry name" value="P-Pant_transferase_sf"/>
</dbReference>
<dbReference type="SUPFAM" id="SSF56214">
    <property type="entry name" value="4'-phosphopantetheinyl transferase"/>
    <property type="match status" value="2"/>
</dbReference>
<evidence type="ECO:0000259" key="3">
    <source>
        <dbReference type="Pfam" id="PF01648"/>
    </source>
</evidence>
<dbReference type="GO" id="GO:0008897">
    <property type="term" value="F:holo-[acyl-carrier-protein] synthase activity"/>
    <property type="evidence" value="ECO:0007669"/>
    <property type="project" value="InterPro"/>
</dbReference>
<comment type="caution">
    <text evidence="4">The sequence shown here is derived from an EMBL/GenBank/DDBJ whole genome shotgun (WGS) entry which is preliminary data.</text>
</comment>
<dbReference type="Pfam" id="PF01648">
    <property type="entry name" value="ACPS"/>
    <property type="match status" value="1"/>
</dbReference>